<dbReference type="AlphaFoldDB" id="A0A5E4Q8S4"/>
<dbReference type="Proteomes" id="UP000324832">
    <property type="component" value="Unassembled WGS sequence"/>
</dbReference>
<dbReference type="PANTHER" id="PTHR43580">
    <property type="entry name" value="OXIDOREDUCTASE GLYR1-RELATED"/>
    <property type="match status" value="1"/>
</dbReference>
<evidence type="ECO:0000313" key="2">
    <source>
        <dbReference type="Proteomes" id="UP000324832"/>
    </source>
</evidence>
<reference evidence="1 2" key="1">
    <citation type="submission" date="2017-07" db="EMBL/GenBank/DDBJ databases">
        <authorList>
            <person name="Talla V."/>
            <person name="Backstrom N."/>
        </authorList>
    </citation>
    <scope>NUCLEOTIDE SEQUENCE [LARGE SCALE GENOMIC DNA]</scope>
</reference>
<proteinExistence type="predicted"/>
<dbReference type="GO" id="GO:0000785">
    <property type="term" value="C:chromatin"/>
    <property type="evidence" value="ECO:0007669"/>
    <property type="project" value="TreeGrafter"/>
</dbReference>
<dbReference type="GO" id="GO:0003677">
    <property type="term" value="F:DNA binding"/>
    <property type="evidence" value="ECO:0007669"/>
    <property type="project" value="TreeGrafter"/>
</dbReference>
<dbReference type="GO" id="GO:0031491">
    <property type="term" value="F:nucleosome binding"/>
    <property type="evidence" value="ECO:0007669"/>
    <property type="project" value="TreeGrafter"/>
</dbReference>
<keyword evidence="2" id="KW-1185">Reference proteome</keyword>
<dbReference type="InterPro" id="IPR051265">
    <property type="entry name" value="HIBADH-related_NP60_sf"/>
</dbReference>
<name>A0A5E4Q8S4_9NEOP</name>
<dbReference type="PANTHER" id="PTHR43580:SF2">
    <property type="entry name" value="CYTOKINE-LIKE NUCLEAR FACTOR N-PAC"/>
    <property type="match status" value="1"/>
</dbReference>
<dbReference type="GO" id="GO:0140673">
    <property type="term" value="P:transcription elongation-coupled chromatin remodeling"/>
    <property type="evidence" value="ECO:0007669"/>
    <property type="project" value="TreeGrafter"/>
</dbReference>
<protein>
    <submittedName>
        <fullName evidence="1">Uncharacterized protein</fullName>
    </submittedName>
</protein>
<sequence length="87" mass="9288">MVFGNCGVLHCPSMEGKGYVEMTSIDADTSHDIIQGSKTQAEEGTLIILAAGDRSLFDDCHNDRVVVLHQPAPEPHAEGPEAGSRAR</sequence>
<accession>A0A5E4Q8S4</accession>
<evidence type="ECO:0000313" key="1">
    <source>
        <dbReference type="EMBL" id="VVC94621.1"/>
    </source>
</evidence>
<organism evidence="1 2">
    <name type="scientific">Leptidea sinapis</name>
    <dbReference type="NCBI Taxonomy" id="189913"/>
    <lineage>
        <taxon>Eukaryota</taxon>
        <taxon>Metazoa</taxon>
        <taxon>Ecdysozoa</taxon>
        <taxon>Arthropoda</taxon>
        <taxon>Hexapoda</taxon>
        <taxon>Insecta</taxon>
        <taxon>Pterygota</taxon>
        <taxon>Neoptera</taxon>
        <taxon>Endopterygota</taxon>
        <taxon>Lepidoptera</taxon>
        <taxon>Glossata</taxon>
        <taxon>Ditrysia</taxon>
        <taxon>Papilionoidea</taxon>
        <taxon>Pieridae</taxon>
        <taxon>Dismorphiinae</taxon>
        <taxon>Leptidea</taxon>
    </lineage>
</organism>
<gene>
    <name evidence="1" type="ORF">LSINAPIS_LOCUS6526</name>
</gene>
<dbReference type="EMBL" id="FZQP02002070">
    <property type="protein sequence ID" value="VVC94621.1"/>
    <property type="molecule type" value="Genomic_DNA"/>
</dbReference>